<dbReference type="EMBL" id="EQ974066">
    <property type="protein sequence ID" value="EEF34515.1"/>
    <property type="molecule type" value="Genomic_DNA"/>
</dbReference>
<dbReference type="PANTHER" id="PTHR35117:SF1">
    <property type="entry name" value="MYOSIN-M HEAVY PROTEIN"/>
    <property type="match status" value="1"/>
</dbReference>
<dbReference type="STRING" id="3988.B9SPG5"/>
<dbReference type="PANTHER" id="PTHR35117">
    <property type="entry name" value="MYOSIN-M HEAVY PROTEIN"/>
    <property type="match status" value="1"/>
</dbReference>
<dbReference type="eggNOG" id="ENOG502QRK0">
    <property type="taxonomic scope" value="Eukaryota"/>
</dbReference>
<accession>B9SPG5</accession>
<evidence type="ECO:0000313" key="1">
    <source>
        <dbReference type="EMBL" id="EEF34515.1"/>
    </source>
</evidence>
<dbReference type="Proteomes" id="UP000008311">
    <property type="component" value="Unassembled WGS sequence"/>
</dbReference>
<gene>
    <name evidence="1" type="ORF">RCOM_0086200</name>
</gene>
<reference evidence="2" key="1">
    <citation type="journal article" date="2010" name="Nat. Biotechnol.">
        <title>Draft genome sequence of the oilseed species Ricinus communis.</title>
        <authorList>
            <person name="Chan A.P."/>
            <person name="Crabtree J."/>
            <person name="Zhao Q."/>
            <person name="Lorenzi H."/>
            <person name="Orvis J."/>
            <person name="Puiu D."/>
            <person name="Melake-Berhan A."/>
            <person name="Jones K.M."/>
            <person name="Redman J."/>
            <person name="Chen G."/>
            <person name="Cahoon E.B."/>
            <person name="Gedil M."/>
            <person name="Stanke M."/>
            <person name="Haas B.J."/>
            <person name="Wortman J.R."/>
            <person name="Fraser-Liggett C.M."/>
            <person name="Ravel J."/>
            <person name="Rabinowicz P.D."/>
        </authorList>
    </citation>
    <scope>NUCLEOTIDE SEQUENCE [LARGE SCALE GENOMIC DNA]</scope>
    <source>
        <strain evidence="2">cv. Hale</strain>
    </source>
</reference>
<protein>
    <recommendedName>
        <fullName evidence="3">LisH domain-containing protein</fullName>
    </recommendedName>
</protein>
<evidence type="ECO:0008006" key="3">
    <source>
        <dbReference type="Google" id="ProtNLM"/>
    </source>
</evidence>
<name>B9SPG5_RICCO</name>
<dbReference type="AlphaFoldDB" id="B9SPG5"/>
<sequence length="145" mass="15768">MGKQTKSRTTQSFGKGKVTPMQVAFIVDRYLSDNNFSDTRSVFRTEAASLIAKSPVQEAPKSLLTLGAMLNEYICLKEQKVMVDQEKARLEQEKFRVQILLQGMQDAMNAYNVSGNGPTPMIHNSASRSMAVVPQAAPSAGSPAG</sequence>
<evidence type="ECO:0000313" key="2">
    <source>
        <dbReference type="Proteomes" id="UP000008311"/>
    </source>
</evidence>
<dbReference type="InParanoid" id="B9SPG5"/>
<proteinExistence type="predicted"/>
<keyword evidence="2" id="KW-1185">Reference proteome</keyword>
<organism evidence="1 2">
    <name type="scientific">Ricinus communis</name>
    <name type="common">Castor bean</name>
    <dbReference type="NCBI Taxonomy" id="3988"/>
    <lineage>
        <taxon>Eukaryota</taxon>
        <taxon>Viridiplantae</taxon>
        <taxon>Streptophyta</taxon>
        <taxon>Embryophyta</taxon>
        <taxon>Tracheophyta</taxon>
        <taxon>Spermatophyta</taxon>
        <taxon>Magnoliopsida</taxon>
        <taxon>eudicotyledons</taxon>
        <taxon>Gunneridae</taxon>
        <taxon>Pentapetalae</taxon>
        <taxon>rosids</taxon>
        <taxon>fabids</taxon>
        <taxon>Malpighiales</taxon>
        <taxon>Euphorbiaceae</taxon>
        <taxon>Acalyphoideae</taxon>
        <taxon>Acalypheae</taxon>
        <taxon>Ricinus</taxon>
    </lineage>
</organism>